<dbReference type="OrthoDB" id="5791097at2759"/>
<keyword evidence="8 10" id="KW-0472">Membrane</keyword>
<dbReference type="InParanoid" id="A0A7M7J1Q7"/>
<sequence>MPRLLVDGRTIISRDAAARRRFSISTCEYTYIRYKAVLSRIQSEITCWSVVGLFWSWNLNFVVTSSPLDIRMHNAESKTKYKQDTSELRRRKSKRRESSHRRKMVGSGSGEPLGQDLADVRMELLDLDSEDDNSEDLDTKSLISSPLPNVSIPKANGITRDSDASTEEENVWSITIQMFIPFLLAGFGMVAASLLLDVVQHWLVYREVSEVYILVPALLGLKGNLEMTLASRLSTQANLGHMDTKKQQWSLIVGNLSLIQCQAMVVGMLASLAAVILGWIPEAHFDIHHGLLLCASSLVTASIASLLLGLVMVAVILFSRHMNINPDNVATPIAASLGDLTTLALLSWISSILYNSIGSASWIAPTLIVCCILATPIWGYIAAKNPFTKEVLDHGWTPVIFAMLISSAGGLILDYTISSYKGIAVFQLVINGVGGNLAAVQASRISTSLHLQQNSSGATEVPVVCVNPFQVFFASGGHARTARVLLMMVIPGHLIFSYTISCLQAGHTSFTPIFMTVYLTAALLQVILLLYISQVIVVWMWTKGIDPDSSAIPYLTAAGDLIGTALLGIAFHILNAIGDGDSDVGD</sequence>
<keyword evidence="4 10" id="KW-0812">Transmembrane</keyword>
<keyword evidence="6 10" id="KW-1133">Transmembrane helix</keyword>
<keyword evidence="7" id="KW-0406">Ion transport</keyword>
<organism evidence="12 13">
    <name type="scientific">Nasonia vitripennis</name>
    <name type="common">Parasitic wasp</name>
    <dbReference type="NCBI Taxonomy" id="7425"/>
    <lineage>
        <taxon>Eukaryota</taxon>
        <taxon>Metazoa</taxon>
        <taxon>Ecdysozoa</taxon>
        <taxon>Arthropoda</taxon>
        <taxon>Hexapoda</taxon>
        <taxon>Insecta</taxon>
        <taxon>Pterygota</taxon>
        <taxon>Neoptera</taxon>
        <taxon>Endopterygota</taxon>
        <taxon>Hymenoptera</taxon>
        <taxon>Apocrita</taxon>
        <taxon>Proctotrupomorpha</taxon>
        <taxon>Chalcidoidea</taxon>
        <taxon>Pteromalidae</taxon>
        <taxon>Pteromalinae</taxon>
        <taxon>Nasonia</taxon>
    </lineage>
</organism>
<dbReference type="GO" id="GO:0005886">
    <property type="term" value="C:plasma membrane"/>
    <property type="evidence" value="ECO:0007669"/>
    <property type="project" value="TreeGrafter"/>
</dbReference>
<keyword evidence="13" id="KW-1185">Reference proteome</keyword>
<dbReference type="AlphaFoldDB" id="A0A7M7J1Q7"/>
<evidence type="ECO:0000256" key="9">
    <source>
        <dbReference type="SAM" id="MobiDB-lite"/>
    </source>
</evidence>
<evidence type="ECO:0000256" key="1">
    <source>
        <dbReference type="ARBA" id="ARBA00004141"/>
    </source>
</evidence>
<feature type="transmembrane region" description="Helical" evidence="10">
    <location>
        <begin position="554"/>
        <end position="574"/>
    </location>
</feature>
<dbReference type="Gene3D" id="1.10.357.20">
    <property type="entry name" value="SLC41 divalent cation transporters, integral membrane domain"/>
    <property type="match status" value="2"/>
</dbReference>
<dbReference type="GeneID" id="100119392"/>
<dbReference type="InterPro" id="IPR036739">
    <property type="entry name" value="SLC41_membr_dom_sf"/>
</dbReference>
<dbReference type="PANTHER" id="PTHR16228:SF7">
    <property type="entry name" value="SLC41A_MGTE INTEGRAL MEMBRANE DOMAIN-CONTAINING PROTEIN"/>
    <property type="match status" value="1"/>
</dbReference>
<evidence type="ECO:0000256" key="8">
    <source>
        <dbReference type="ARBA" id="ARBA00023136"/>
    </source>
</evidence>
<reference evidence="12" key="1">
    <citation type="submission" date="2021-01" db="UniProtKB">
        <authorList>
            <consortium name="EnsemblMetazoa"/>
        </authorList>
    </citation>
    <scope>IDENTIFICATION</scope>
</reference>
<feature type="compositionally biased region" description="Basic and acidic residues" evidence="9">
    <location>
        <begin position="79"/>
        <end position="88"/>
    </location>
</feature>
<feature type="transmembrane region" description="Helical" evidence="10">
    <location>
        <begin position="291"/>
        <end position="317"/>
    </location>
</feature>
<dbReference type="Pfam" id="PF01769">
    <property type="entry name" value="MgtE"/>
    <property type="match status" value="2"/>
</dbReference>
<dbReference type="FunFam" id="1.10.357.20:FF:000001">
    <property type="entry name" value="Solute carrier family 41 member 2"/>
    <property type="match status" value="1"/>
</dbReference>
<evidence type="ECO:0000313" key="12">
    <source>
        <dbReference type="EnsemblMetazoa" id="XP_016844850"/>
    </source>
</evidence>
<evidence type="ECO:0000256" key="6">
    <source>
        <dbReference type="ARBA" id="ARBA00022989"/>
    </source>
</evidence>
<feature type="transmembrane region" description="Helical" evidence="10">
    <location>
        <begin position="251"/>
        <end position="279"/>
    </location>
</feature>
<dbReference type="EnsemblMetazoa" id="XM_016989361">
    <property type="protein sequence ID" value="XP_016844850"/>
    <property type="gene ID" value="LOC100119392"/>
</dbReference>
<feature type="domain" description="SLC41A/MgtE integral membrane" evidence="11">
    <location>
        <begin position="429"/>
        <end position="567"/>
    </location>
</feature>
<feature type="compositionally biased region" description="Basic residues" evidence="9">
    <location>
        <begin position="89"/>
        <end position="104"/>
    </location>
</feature>
<evidence type="ECO:0000256" key="2">
    <source>
        <dbReference type="ARBA" id="ARBA00009749"/>
    </source>
</evidence>
<feature type="transmembrane region" description="Helical" evidence="10">
    <location>
        <begin position="362"/>
        <end position="383"/>
    </location>
</feature>
<proteinExistence type="inferred from homology"/>
<feature type="domain" description="SLC41A/MgtE integral membrane" evidence="11">
    <location>
        <begin position="215"/>
        <end position="348"/>
    </location>
</feature>
<dbReference type="Proteomes" id="UP000002358">
    <property type="component" value="Chromosome 5"/>
</dbReference>
<evidence type="ECO:0000313" key="13">
    <source>
        <dbReference type="Proteomes" id="UP000002358"/>
    </source>
</evidence>
<evidence type="ECO:0000256" key="3">
    <source>
        <dbReference type="ARBA" id="ARBA00022448"/>
    </source>
</evidence>
<dbReference type="SUPFAM" id="SSF161093">
    <property type="entry name" value="MgtE membrane domain-like"/>
    <property type="match status" value="2"/>
</dbReference>
<dbReference type="InterPro" id="IPR045349">
    <property type="entry name" value="SLC41A1-3"/>
</dbReference>
<evidence type="ECO:0000256" key="5">
    <source>
        <dbReference type="ARBA" id="ARBA00022842"/>
    </source>
</evidence>
<dbReference type="RefSeq" id="XP_016844850.1">
    <property type="nucleotide sequence ID" value="XM_016989361.1"/>
</dbReference>
<feature type="transmembrane region" description="Helical" evidence="10">
    <location>
        <begin position="484"/>
        <end position="506"/>
    </location>
</feature>
<evidence type="ECO:0000256" key="7">
    <source>
        <dbReference type="ARBA" id="ARBA00023065"/>
    </source>
</evidence>
<dbReference type="KEGG" id="nvi:100119392"/>
<accession>A0A7M7J1Q7</accession>
<dbReference type="InterPro" id="IPR006667">
    <property type="entry name" value="SLC41_membr_dom"/>
</dbReference>
<dbReference type="PANTHER" id="PTHR16228">
    <property type="entry name" value="DIVALENT CATION TRANSPORTER SOLUTE CARRIER FAMILY 41"/>
    <property type="match status" value="1"/>
</dbReference>
<feature type="transmembrane region" description="Helical" evidence="10">
    <location>
        <begin position="518"/>
        <end position="542"/>
    </location>
</feature>
<comment type="similarity">
    <text evidence="2">Belongs to the SLC41A transporter family.</text>
</comment>
<name>A0A7M7J1Q7_NASVI</name>
<keyword evidence="3" id="KW-0813">Transport</keyword>
<feature type="transmembrane region" description="Helical" evidence="10">
    <location>
        <begin position="178"/>
        <end position="199"/>
    </location>
</feature>
<feature type="region of interest" description="Disordered" evidence="9">
    <location>
        <begin position="79"/>
        <end position="114"/>
    </location>
</feature>
<evidence type="ECO:0000256" key="10">
    <source>
        <dbReference type="SAM" id="Phobius"/>
    </source>
</evidence>
<evidence type="ECO:0000256" key="4">
    <source>
        <dbReference type="ARBA" id="ARBA00022692"/>
    </source>
</evidence>
<feature type="transmembrane region" description="Helical" evidence="10">
    <location>
        <begin position="395"/>
        <end position="413"/>
    </location>
</feature>
<feature type="transmembrane region" description="Helical" evidence="10">
    <location>
        <begin position="329"/>
        <end position="350"/>
    </location>
</feature>
<protein>
    <recommendedName>
        <fullName evidence="11">SLC41A/MgtE integral membrane domain-containing protein</fullName>
    </recommendedName>
</protein>
<comment type="subcellular location">
    <subcellularLocation>
        <location evidence="1">Membrane</location>
        <topology evidence="1">Multi-pass membrane protein</topology>
    </subcellularLocation>
</comment>
<keyword evidence="5" id="KW-0460">Magnesium</keyword>
<evidence type="ECO:0000259" key="11">
    <source>
        <dbReference type="Pfam" id="PF01769"/>
    </source>
</evidence>
<dbReference type="GO" id="GO:0008324">
    <property type="term" value="F:monoatomic cation transmembrane transporter activity"/>
    <property type="evidence" value="ECO:0007669"/>
    <property type="project" value="InterPro"/>
</dbReference>